<evidence type="ECO:0000313" key="3">
    <source>
        <dbReference type="Proteomes" id="UP000388235"/>
    </source>
</evidence>
<dbReference type="AlphaFoldDB" id="A0A5Q2Q8I7"/>
<keyword evidence="3" id="KW-1185">Reference proteome</keyword>
<protein>
    <submittedName>
        <fullName evidence="2">Uncharacterized protein</fullName>
    </submittedName>
</protein>
<sequence length="152" mass="17128">MKAIWFFGLFALSINAFARAPALTDDVAGIRLGDTRAAEASVPKRAKPWLRVYYDDQDRVQAVRYTQPGLSNEVSNQRALVNRVCTKYGTNTFCDNARRTIADSAKKFVGFTALYTVEGGFLTARVGREDTFSLFPRLMVDIELRRDGFEFP</sequence>
<organism evidence="2 3">
    <name type="scientific">Litorivicinus lipolyticus</name>
    <dbReference type="NCBI Taxonomy" id="418701"/>
    <lineage>
        <taxon>Bacteria</taxon>
        <taxon>Pseudomonadati</taxon>
        <taxon>Pseudomonadota</taxon>
        <taxon>Gammaproteobacteria</taxon>
        <taxon>Oceanospirillales</taxon>
        <taxon>Litorivicinaceae</taxon>
        <taxon>Litorivicinus</taxon>
    </lineage>
</organism>
<proteinExistence type="predicted"/>
<dbReference type="EMBL" id="CP045871">
    <property type="protein sequence ID" value="QGG79114.1"/>
    <property type="molecule type" value="Genomic_DNA"/>
</dbReference>
<feature type="chain" id="PRO_5024379023" evidence="1">
    <location>
        <begin position="19"/>
        <end position="152"/>
    </location>
</feature>
<reference evidence="2 3" key="1">
    <citation type="submission" date="2019-11" db="EMBL/GenBank/DDBJ databases">
        <authorList>
            <person name="Khan S.A."/>
            <person name="Jeon C.O."/>
            <person name="Chun B.H."/>
        </authorList>
    </citation>
    <scope>NUCLEOTIDE SEQUENCE [LARGE SCALE GENOMIC DNA]</scope>
    <source>
        <strain evidence="2 3">IMCC 1097</strain>
    </source>
</reference>
<evidence type="ECO:0000256" key="1">
    <source>
        <dbReference type="SAM" id="SignalP"/>
    </source>
</evidence>
<dbReference type="Proteomes" id="UP000388235">
    <property type="component" value="Chromosome"/>
</dbReference>
<name>A0A5Q2Q8I7_9GAMM</name>
<feature type="signal peptide" evidence="1">
    <location>
        <begin position="1"/>
        <end position="18"/>
    </location>
</feature>
<dbReference type="RefSeq" id="WP_153712618.1">
    <property type="nucleotide sequence ID" value="NZ_CP045871.1"/>
</dbReference>
<accession>A0A5Q2Q8I7</accession>
<keyword evidence="1" id="KW-0732">Signal</keyword>
<dbReference type="OrthoDB" id="7059579at2"/>
<gene>
    <name evidence="2" type="ORF">GH975_00500</name>
</gene>
<dbReference type="KEGG" id="llp:GH975_00500"/>
<evidence type="ECO:0000313" key="2">
    <source>
        <dbReference type="EMBL" id="QGG79114.1"/>
    </source>
</evidence>